<feature type="region of interest" description="Disordered" evidence="3">
    <location>
        <begin position="289"/>
        <end position="314"/>
    </location>
</feature>
<accession>A0A7K3M0X9</accession>
<comment type="caution">
    <text evidence="5">The sequence shown here is derived from an EMBL/GenBank/DDBJ whole genome shotgun (WGS) entry which is preliminary data.</text>
</comment>
<protein>
    <submittedName>
        <fullName evidence="5">FAD-binding protein</fullName>
    </submittedName>
</protein>
<evidence type="ECO:0000313" key="5">
    <source>
        <dbReference type="EMBL" id="NDL56955.1"/>
    </source>
</evidence>
<sequence length="457" mass="47297">MSPESRTNDARKNDVPVTDDGSAHLVAASAAISELSAQHRPSDLAAARDAVVAAREADTNVIIHGGGTKLTWGARPDSTGRAWSAIDTRAMDALIHHEPGDMTAIVQAGIPLARLRAELAVAGQQLAVDPPRRGGGPTVGGAYIANDAGPLRFSYGGIRDLVIGTTTVLADGTISRSGGSVIKNVAGYDLNKLWCGSLGTLGLVVELIVRLHPLPEASRALRIPATAETASSFIADLLASPAECSVVEWTSVGGGVLLLGFEGRSDGLPARVDAVAALARRHGLSAELVDDADDDAAGDEDDTTGDDGSTTRGVLDHWREAHAGRPGDTVVRAATLPDRLGHVAAALDQAGHAAAGSSPGGADVESELHSHAGLGLHDLVLRGGDTAAQAVLVREWRRRVAALGGSVVVRERPPELDQHVDPWGQLGPARLLDLSEAVKRSVDPERRFAPGRFVGGL</sequence>
<evidence type="ECO:0000256" key="2">
    <source>
        <dbReference type="ARBA" id="ARBA00022827"/>
    </source>
</evidence>
<dbReference type="InterPro" id="IPR016166">
    <property type="entry name" value="FAD-bd_PCMH"/>
</dbReference>
<evidence type="ECO:0000313" key="6">
    <source>
        <dbReference type="Proteomes" id="UP000460435"/>
    </source>
</evidence>
<dbReference type="AlphaFoldDB" id="A0A7K3M0X9"/>
<dbReference type="InterPro" id="IPR006094">
    <property type="entry name" value="Oxid_FAD_bind_N"/>
</dbReference>
<dbReference type="EMBL" id="WLZY01000002">
    <property type="protein sequence ID" value="NDL56955.1"/>
    <property type="molecule type" value="Genomic_DNA"/>
</dbReference>
<gene>
    <name evidence="5" type="ORF">F7O44_07705</name>
</gene>
<dbReference type="PANTHER" id="PTHR11748">
    <property type="entry name" value="D-LACTATE DEHYDROGENASE"/>
    <property type="match status" value="1"/>
</dbReference>
<organism evidence="5 6">
    <name type="scientific">Phytoactinopolyspora mesophila</name>
    <dbReference type="NCBI Taxonomy" id="2650750"/>
    <lineage>
        <taxon>Bacteria</taxon>
        <taxon>Bacillati</taxon>
        <taxon>Actinomycetota</taxon>
        <taxon>Actinomycetes</taxon>
        <taxon>Jiangellales</taxon>
        <taxon>Jiangellaceae</taxon>
        <taxon>Phytoactinopolyspora</taxon>
    </lineage>
</organism>
<evidence type="ECO:0000256" key="1">
    <source>
        <dbReference type="ARBA" id="ARBA00022630"/>
    </source>
</evidence>
<dbReference type="Pfam" id="PF01565">
    <property type="entry name" value="FAD_binding_4"/>
    <property type="match status" value="1"/>
</dbReference>
<keyword evidence="2" id="KW-0274">FAD</keyword>
<evidence type="ECO:0000256" key="3">
    <source>
        <dbReference type="SAM" id="MobiDB-lite"/>
    </source>
</evidence>
<dbReference type="PROSITE" id="PS51387">
    <property type="entry name" value="FAD_PCMH"/>
    <property type="match status" value="1"/>
</dbReference>
<dbReference type="InterPro" id="IPR016164">
    <property type="entry name" value="FAD-linked_Oxase-like_C"/>
</dbReference>
<dbReference type="Gene3D" id="3.30.465.10">
    <property type="match status" value="1"/>
</dbReference>
<evidence type="ECO:0000259" key="4">
    <source>
        <dbReference type="PROSITE" id="PS51387"/>
    </source>
</evidence>
<feature type="domain" description="FAD-binding PCMH-type" evidence="4">
    <location>
        <begin position="31"/>
        <end position="214"/>
    </location>
</feature>
<feature type="compositionally biased region" description="Acidic residues" evidence="3">
    <location>
        <begin position="289"/>
        <end position="305"/>
    </location>
</feature>
<dbReference type="InterPro" id="IPR036318">
    <property type="entry name" value="FAD-bd_PCMH-like_sf"/>
</dbReference>
<dbReference type="InterPro" id="IPR016169">
    <property type="entry name" value="FAD-bd_PCMH_sub2"/>
</dbReference>
<dbReference type="RefSeq" id="WP_162449648.1">
    <property type="nucleotide sequence ID" value="NZ_WLZY01000002.1"/>
</dbReference>
<dbReference type="GO" id="GO:0071949">
    <property type="term" value="F:FAD binding"/>
    <property type="evidence" value="ECO:0007669"/>
    <property type="project" value="InterPro"/>
</dbReference>
<keyword evidence="1" id="KW-0285">Flavoprotein</keyword>
<dbReference type="GO" id="GO:0003824">
    <property type="term" value="F:catalytic activity"/>
    <property type="evidence" value="ECO:0007669"/>
    <property type="project" value="InterPro"/>
</dbReference>
<reference evidence="5 6" key="1">
    <citation type="submission" date="2019-11" db="EMBL/GenBank/DDBJ databases">
        <authorList>
            <person name="Li X.-J."/>
            <person name="Feng X.-M."/>
        </authorList>
    </citation>
    <scope>NUCLEOTIDE SEQUENCE [LARGE SCALE GENOMIC DNA]</scope>
    <source>
        <strain evidence="5 6">XMNu-373</strain>
    </source>
</reference>
<dbReference type="PANTHER" id="PTHR11748:SF103">
    <property type="entry name" value="GLYCOLATE OXIDASE SUBUNIT GLCE"/>
    <property type="match status" value="1"/>
</dbReference>
<dbReference type="SUPFAM" id="SSF55103">
    <property type="entry name" value="FAD-linked oxidases, C-terminal domain"/>
    <property type="match status" value="1"/>
</dbReference>
<dbReference type="SUPFAM" id="SSF56176">
    <property type="entry name" value="FAD-binding/transporter-associated domain-like"/>
    <property type="match status" value="1"/>
</dbReference>
<keyword evidence="6" id="KW-1185">Reference proteome</keyword>
<dbReference type="Proteomes" id="UP000460435">
    <property type="component" value="Unassembled WGS sequence"/>
</dbReference>
<name>A0A7K3M0X9_9ACTN</name>
<proteinExistence type="predicted"/>